<organism evidence="2 3">
    <name type="scientific">Algoriphagus locisalis</name>
    <dbReference type="NCBI Taxonomy" id="305507"/>
    <lineage>
        <taxon>Bacteria</taxon>
        <taxon>Pseudomonadati</taxon>
        <taxon>Bacteroidota</taxon>
        <taxon>Cytophagia</taxon>
        <taxon>Cytophagales</taxon>
        <taxon>Cyclobacteriaceae</taxon>
        <taxon>Algoriphagus</taxon>
    </lineage>
</organism>
<dbReference type="Proteomes" id="UP000199673">
    <property type="component" value="Unassembled WGS sequence"/>
</dbReference>
<dbReference type="OrthoDB" id="677831at2"/>
<dbReference type="Pfam" id="PF13590">
    <property type="entry name" value="DUF4136"/>
    <property type="match status" value="1"/>
</dbReference>
<name>A0A1I6XKQ9_9BACT</name>
<evidence type="ECO:0000259" key="1">
    <source>
        <dbReference type="Pfam" id="PF13590"/>
    </source>
</evidence>
<evidence type="ECO:0000313" key="2">
    <source>
        <dbReference type="EMBL" id="SFT38945.1"/>
    </source>
</evidence>
<dbReference type="InterPro" id="IPR025411">
    <property type="entry name" value="DUF4136"/>
</dbReference>
<dbReference type="PROSITE" id="PS51257">
    <property type="entry name" value="PROKAR_LIPOPROTEIN"/>
    <property type="match status" value="1"/>
</dbReference>
<gene>
    <name evidence="2" type="ORF">SAMN04489724_0542</name>
</gene>
<dbReference type="AlphaFoldDB" id="A0A1I6XKQ9"/>
<proteinExistence type="predicted"/>
<sequence length="216" mass="24453">MFKKLQLLGIGVFGCWVLQACTPDGAEYIDELDVVYTNYDVNHNFASNNTFAVPDKIVKIEGQFINGAGGDFEPEYVSPVYTTAILASIRTNMRNAGYTEVDKSANPDLIILPTVIQTDQLYFYYDWWYWSWFYPGWGPGWGWYYPGYYPPQVSSVRTGTVLLQMTDPTDISEDDKIPVIWTGVINGLLEGNTNSINERISTTIDQAFTQSPYLAK</sequence>
<dbReference type="EMBL" id="FPBF01000001">
    <property type="protein sequence ID" value="SFT38945.1"/>
    <property type="molecule type" value="Genomic_DNA"/>
</dbReference>
<evidence type="ECO:0000313" key="3">
    <source>
        <dbReference type="Proteomes" id="UP000199673"/>
    </source>
</evidence>
<accession>A0A1I6XKQ9</accession>
<keyword evidence="3" id="KW-1185">Reference proteome</keyword>
<dbReference type="RefSeq" id="WP_091691158.1">
    <property type="nucleotide sequence ID" value="NZ_FPBF01000001.1"/>
</dbReference>
<feature type="domain" description="DUF4136" evidence="1">
    <location>
        <begin position="35"/>
        <end position="213"/>
    </location>
</feature>
<reference evidence="3" key="1">
    <citation type="submission" date="2016-10" db="EMBL/GenBank/DDBJ databases">
        <authorList>
            <person name="Varghese N."/>
            <person name="Submissions S."/>
        </authorList>
    </citation>
    <scope>NUCLEOTIDE SEQUENCE [LARGE SCALE GENOMIC DNA]</scope>
    <source>
        <strain evidence="3">DSM 23445</strain>
    </source>
</reference>
<dbReference type="STRING" id="305507.SAMN04489724_0542"/>
<dbReference type="Gene3D" id="3.30.160.670">
    <property type="match status" value="1"/>
</dbReference>
<protein>
    <recommendedName>
        <fullName evidence="1">DUF4136 domain-containing protein</fullName>
    </recommendedName>
</protein>